<reference evidence="1" key="1">
    <citation type="submission" date="2021-08" db="EMBL/GenBank/DDBJ databases">
        <title>The first chromosome-level gecko genome reveals the dynamic sex chromosomes of Neotropical dwarf geckos (Sphaerodactylidae: Sphaerodactylus).</title>
        <authorList>
            <person name="Pinto B.J."/>
            <person name="Keating S.E."/>
            <person name="Gamble T."/>
        </authorList>
    </citation>
    <scope>NUCLEOTIDE SEQUENCE</scope>
    <source>
        <strain evidence="1">TG3544</strain>
    </source>
</reference>
<dbReference type="Proteomes" id="UP000827872">
    <property type="component" value="Linkage Group LG01"/>
</dbReference>
<organism evidence="1 2">
    <name type="scientific">Sphaerodactylus townsendi</name>
    <dbReference type="NCBI Taxonomy" id="933632"/>
    <lineage>
        <taxon>Eukaryota</taxon>
        <taxon>Metazoa</taxon>
        <taxon>Chordata</taxon>
        <taxon>Craniata</taxon>
        <taxon>Vertebrata</taxon>
        <taxon>Euteleostomi</taxon>
        <taxon>Lepidosauria</taxon>
        <taxon>Squamata</taxon>
        <taxon>Bifurcata</taxon>
        <taxon>Gekkota</taxon>
        <taxon>Sphaerodactylidae</taxon>
        <taxon>Sphaerodactylus</taxon>
    </lineage>
</organism>
<evidence type="ECO:0000313" key="2">
    <source>
        <dbReference type="Proteomes" id="UP000827872"/>
    </source>
</evidence>
<comment type="caution">
    <text evidence="1">The sequence shown here is derived from an EMBL/GenBank/DDBJ whole genome shotgun (WGS) entry which is preliminary data.</text>
</comment>
<dbReference type="EMBL" id="CM037614">
    <property type="protein sequence ID" value="KAH8016223.1"/>
    <property type="molecule type" value="Genomic_DNA"/>
</dbReference>
<protein>
    <submittedName>
        <fullName evidence="1">Uncharacterized protein</fullName>
    </submittedName>
</protein>
<keyword evidence="2" id="KW-1185">Reference proteome</keyword>
<accession>A0ACB8G9E0</accession>
<name>A0ACB8G9E0_9SAUR</name>
<evidence type="ECO:0000313" key="1">
    <source>
        <dbReference type="EMBL" id="KAH8016223.1"/>
    </source>
</evidence>
<proteinExistence type="predicted"/>
<gene>
    <name evidence="1" type="ORF">K3G42_013980</name>
</gene>
<sequence>MGSRNRISQLPTRRHIQMHISALFLSEGGSWVQLETCWQRDPTSSILSALRDLRTGKQRQAQHALLPAPPRNSPKDRPVHCNRKRGRDRDVLKAILNLVSLRPFHSLVCLNA</sequence>